<keyword evidence="2" id="KW-1185">Reference proteome</keyword>
<dbReference type="Proteomes" id="UP001357223">
    <property type="component" value="Chromosome"/>
</dbReference>
<dbReference type="EMBL" id="CP137640">
    <property type="protein sequence ID" value="WVX83836.1"/>
    <property type="molecule type" value="Genomic_DNA"/>
</dbReference>
<accession>A0ABZ2CL67</accession>
<evidence type="ECO:0000313" key="2">
    <source>
        <dbReference type="Proteomes" id="UP001357223"/>
    </source>
</evidence>
<sequence length="160" mass="18906">METKVLFYKIYKGRVSIEDYINWSHSLLEKNVTSSSLNILSSFTFNDNLFEVEVYFNRTINELGIKKPTFEACARAYISLLANRIKQVNDHTEIFNLADMIFKIVAMELDDPNELYTWYELSEIIDRLDYDYAARDFNEDDVISRIKKEADTFLKELKLL</sequence>
<gene>
    <name evidence="1" type="ORF">R4Z09_13095</name>
</gene>
<reference evidence="1 2" key="1">
    <citation type="submission" date="2023-10" db="EMBL/GenBank/DDBJ databases">
        <title>Niallia locisalis sp.nov. isolated from a salt pond sample.</title>
        <authorList>
            <person name="Li X.-J."/>
            <person name="Dong L."/>
        </authorList>
    </citation>
    <scope>NUCLEOTIDE SEQUENCE [LARGE SCALE GENOMIC DNA]</scope>
    <source>
        <strain evidence="1 2">DSM 29761</strain>
    </source>
</reference>
<protein>
    <submittedName>
        <fullName evidence="1">Uncharacterized protein</fullName>
    </submittedName>
</protein>
<organism evidence="1 2">
    <name type="scientific">Niallia oryzisoli</name>
    <dbReference type="NCBI Taxonomy" id="1737571"/>
    <lineage>
        <taxon>Bacteria</taxon>
        <taxon>Bacillati</taxon>
        <taxon>Bacillota</taxon>
        <taxon>Bacilli</taxon>
        <taxon>Bacillales</taxon>
        <taxon>Bacillaceae</taxon>
        <taxon>Niallia</taxon>
    </lineage>
</organism>
<evidence type="ECO:0000313" key="1">
    <source>
        <dbReference type="EMBL" id="WVX83836.1"/>
    </source>
</evidence>
<name>A0ABZ2CL67_9BACI</name>
<dbReference type="RefSeq" id="WP_338452707.1">
    <property type="nucleotide sequence ID" value="NZ_CP137640.1"/>
</dbReference>
<proteinExistence type="predicted"/>